<dbReference type="Pfam" id="PF14299">
    <property type="entry name" value="PP2"/>
    <property type="match status" value="2"/>
</dbReference>
<dbReference type="PANTHER" id="PTHR32278">
    <property type="entry name" value="F-BOX DOMAIN-CONTAINING PROTEIN"/>
    <property type="match status" value="1"/>
</dbReference>
<name>A0ABD1H1T4_SALDI</name>
<proteinExistence type="predicted"/>
<dbReference type="AlphaFoldDB" id="A0ABD1H1T4"/>
<keyword evidence="3" id="KW-1185">Reference proteome</keyword>
<accession>A0ABD1H1T4</accession>
<protein>
    <submittedName>
        <fullName evidence="2">F-box protein PP2-B11-like</fullName>
    </submittedName>
</protein>
<organism evidence="2 3">
    <name type="scientific">Salvia divinorum</name>
    <name type="common">Maria pastora</name>
    <name type="synonym">Diviner's sage</name>
    <dbReference type="NCBI Taxonomy" id="28513"/>
    <lineage>
        <taxon>Eukaryota</taxon>
        <taxon>Viridiplantae</taxon>
        <taxon>Streptophyta</taxon>
        <taxon>Embryophyta</taxon>
        <taxon>Tracheophyta</taxon>
        <taxon>Spermatophyta</taxon>
        <taxon>Magnoliopsida</taxon>
        <taxon>eudicotyledons</taxon>
        <taxon>Gunneridae</taxon>
        <taxon>Pentapetalae</taxon>
        <taxon>asterids</taxon>
        <taxon>lamiids</taxon>
        <taxon>Lamiales</taxon>
        <taxon>Lamiaceae</taxon>
        <taxon>Nepetoideae</taxon>
        <taxon>Mentheae</taxon>
        <taxon>Salviinae</taxon>
        <taxon>Salvia</taxon>
        <taxon>Salvia subgen. Calosphace</taxon>
    </lineage>
</organism>
<dbReference type="InterPro" id="IPR025886">
    <property type="entry name" value="PP2-like"/>
</dbReference>
<reference evidence="2 3" key="1">
    <citation type="submission" date="2024-06" db="EMBL/GenBank/DDBJ databases">
        <title>A chromosome level genome sequence of Diviner's sage (Salvia divinorum).</title>
        <authorList>
            <person name="Ford S.A."/>
            <person name="Ro D.-K."/>
            <person name="Ness R.W."/>
            <person name="Phillips M.A."/>
        </authorList>
    </citation>
    <scope>NUCLEOTIDE SEQUENCE [LARGE SCALE GENOMIC DNA]</scope>
    <source>
        <strain evidence="2">SAF-2024a</strain>
        <tissue evidence="2">Leaf</tissue>
    </source>
</reference>
<feature type="region of interest" description="Disordered" evidence="1">
    <location>
        <begin position="362"/>
        <end position="388"/>
    </location>
</feature>
<dbReference type="EMBL" id="JBEAFC010000007">
    <property type="protein sequence ID" value="KAL1550371.1"/>
    <property type="molecule type" value="Genomic_DNA"/>
</dbReference>
<evidence type="ECO:0000256" key="1">
    <source>
        <dbReference type="SAM" id="MobiDB-lite"/>
    </source>
</evidence>
<evidence type="ECO:0000313" key="2">
    <source>
        <dbReference type="EMBL" id="KAL1550371.1"/>
    </source>
</evidence>
<dbReference type="PANTHER" id="PTHR32278:SF116">
    <property type="entry name" value="F-BOX PROTEIN PP2-B10-LIKE"/>
    <property type="match status" value="1"/>
</dbReference>
<evidence type="ECO:0000313" key="3">
    <source>
        <dbReference type="Proteomes" id="UP001567538"/>
    </source>
</evidence>
<sequence>MQRKLDDGDSKPPNFLYPHRVDRNNFFVKLTKPPHQRPYLSKSNFLDMSKNYDNWERLVGAVLKIEQFRQLALRHSTSFSTISDDASWLDEESQEFQTPVWDGVLPEDLLEIVSRSVSPVLYANHKDLYFSLCHSPILIHAGKLSFCLERNTGKKCYMVGARELGIIWCGDTPSYWEITSDPESRFSEVALLKKVCWLEIRGTMSTRMLSSHTVYGCYLVFKLDRYSYGLRSANAFVRFTNDKVDGDDERSAILVHFERENARGRHSRTGKAPVRIGDGLTEIAKVHLQRPNRSQQWESGSVAVGRGDGWMEEELGSDQGDDSDDERRAILDPFRRTGKMPVTSDRFGKWNSWGRIYRPWGRRQPHPHPSPPVRMHANGSQQQESGRVALRRGDGWMEVELGSFYNDQGGDGVVETWLLGRDGVLWKSGLIVEGIEFRPKP</sequence>
<dbReference type="Proteomes" id="UP001567538">
    <property type="component" value="Unassembled WGS sequence"/>
</dbReference>
<comment type="caution">
    <text evidence="2">The sequence shown here is derived from an EMBL/GenBank/DDBJ whole genome shotgun (WGS) entry which is preliminary data.</text>
</comment>
<gene>
    <name evidence="2" type="ORF">AAHA92_18341</name>
</gene>